<reference evidence="2" key="1">
    <citation type="journal article" date="2020" name="mSystems">
        <title>Genome- and Community-Level Interaction Insights into Carbon Utilization and Element Cycling Functions of Hydrothermarchaeota in Hydrothermal Sediment.</title>
        <authorList>
            <person name="Zhou Z."/>
            <person name="Liu Y."/>
            <person name="Xu W."/>
            <person name="Pan J."/>
            <person name="Luo Z.H."/>
            <person name="Li M."/>
        </authorList>
    </citation>
    <scope>NUCLEOTIDE SEQUENCE [LARGE SCALE GENOMIC DNA]</scope>
    <source>
        <strain evidence="1">SpSt-629</strain>
        <strain evidence="2">SpSt-688</strain>
    </source>
</reference>
<protein>
    <submittedName>
        <fullName evidence="2">Uncharacterized protein</fullName>
    </submittedName>
</protein>
<evidence type="ECO:0000313" key="2">
    <source>
        <dbReference type="EMBL" id="HGT97861.1"/>
    </source>
</evidence>
<gene>
    <name evidence="1" type="ORF">ENT99_01440</name>
    <name evidence="2" type="ORF">ENU64_00330</name>
</gene>
<dbReference type="AlphaFoldDB" id="A0A7J3MWG9"/>
<accession>A0A7J3MWG9</accession>
<dbReference type="NCBIfam" id="NF001647">
    <property type="entry name" value="PRK00420.1-4"/>
    <property type="match status" value="1"/>
</dbReference>
<proteinExistence type="predicted"/>
<organism evidence="2">
    <name type="scientific">Ignisphaera aggregans</name>
    <dbReference type="NCBI Taxonomy" id="334771"/>
    <lineage>
        <taxon>Archaea</taxon>
        <taxon>Thermoproteota</taxon>
        <taxon>Thermoprotei</taxon>
        <taxon>Desulfurococcales</taxon>
        <taxon>Desulfurococcaceae</taxon>
        <taxon>Ignisphaera</taxon>
    </lineage>
</organism>
<dbReference type="Pfam" id="PF06677">
    <property type="entry name" value="Auto_anti-p27"/>
    <property type="match status" value="1"/>
</dbReference>
<dbReference type="EMBL" id="DTDH01000006">
    <property type="protein sequence ID" value="HGT97861.1"/>
    <property type="molecule type" value="Genomic_DNA"/>
</dbReference>
<evidence type="ECO:0000313" key="1">
    <source>
        <dbReference type="EMBL" id="HFQ78353.1"/>
    </source>
</evidence>
<dbReference type="InterPro" id="IPR009563">
    <property type="entry name" value="SSSCA1"/>
</dbReference>
<name>A0A7J3MWG9_9CREN</name>
<comment type="caution">
    <text evidence="2">The sequence shown here is derived from an EMBL/GenBank/DDBJ whole genome shotgun (WGS) entry which is preliminary data.</text>
</comment>
<sequence length="136" mass="15737">MVSDIDRDTVVKRSVELMRSGAILLAEVCPLCRSPLFKLRSGEIMCPIHGRVMVVKTEEEVAEASVIGVLTELEKKISNLLINRVKKISEDEASYDEARDIVMWLEAIERIERIKQMLKQVPEQRKRETEEKREEQ</sequence>
<dbReference type="EMBL" id="DTAU01000032">
    <property type="protein sequence ID" value="HFQ78353.1"/>
    <property type="molecule type" value="Genomic_DNA"/>
</dbReference>